<evidence type="ECO:0000313" key="2">
    <source>
        <dbReference type="Proteomes" id="UP000195991"/>
    </source>
</evidence>
<accession>A0A1C4CVF7</accession>
<proteinExistence type="predicted"/>
<gene>
    <name evidence="1" type="ORF">BTT61001_02056</name>
</gene>
<dbReference type="EMBL" id="FMBI01000027">
    <property type="protein sequence ID" value="SCC23029.1"/>
    <property type="molecule type" value="Genomic_DNA"/>
</dbReference>
<evidence type="ECO:0000313" key="1">
    <source>
        <dbReference type="EMBL" id="SCC23029.1"/>
    </source>
</evidence>
<organism evidence="1 2">
    <name type="scientific">Bacillus thuringiensis</name>
    <dbReference type="NCBI Taxonomy" id="1428"/>
    <lineage>
        <taxon>Bacteria</taxon>
        <taxon>Bacillati</taxon>
        <taxon>Bacillota</taxon>
        <taxon>Bacilli</taxon>
        <taxon>Bacillales</taxon>
        <taxon>Bacillaceae</taxon>
        <taxon>Bacillus</taxon>
        <taxon>Bacillus cereus group</taxon>
    </lineage>
</organism>
<dbReference type="Proteomes" id="UP000195991">
    <property type="component" value="Unassembled WGS sequence"/>
</dbReference>
<sequence>MADKNIGD</sequence>
<name>A0A1C4CVF7_BACTU</name>
<protein>
    <submittedName>
        <fullName evidence="1">Uncharacterized protein</fullName>
    </submittedName>
</protein>
<reference evidence="1 2" key="1">
    <citation type="submission" date="2016-08" db="EMBL/GenBank/DDBJ databases">
        <authorList>
            <person name="Seilhamer J.J."/>
        </authorList>
    </citation>
    <scope>NUCLEOTIDE SEQUENCE [LARGE SCALE GENOMIC DNA]</scope>
    <source>
        <strain evidence="1 2">IEBC_T61001</strain>
    </source>
</reference>